<dbReference type="SMART" id="SM00382">
    <property type="entry name" value="AAA"/>
    <property type="match status" value="1"/>
</dbReference>
<dbReference type="PROSITE" id="PS51192">
    <property type="entry name" value="HELICASE_ATP_BIND_1"/>
    <property type="match status" value="1"/>
</dbReference>
<dbReference type="NCBIfam" id="TIGR01587">
    <property type="entry name" value="cas3_core"/>
    <property type="match status" value="1"/>
</dbReference>
<accession>A0A6F8ZCI9</accession>
<keyword evidence="6" id="KW-0378">Hydrolase</keyword>
<dbReference type="NCBIfam" id="TIGR01596">
    <property type="entry name" value="cas3_HD"/>
    <property type="match status" value="1"/>
</dbReference>
<dbReference type="SUPFAM" id="SSF109604">
    <property type="entry name" value="HD-domain/PDEase-like"/>
    <property type="match status" value="1"/>
</dbReference>
<evidence type="ECO:0000259" key="12">
    <source>
        <dbReference type="PROSITE" id="PS51643"/>
    </source>
</evidence>
<proteinExistence type="inferred from homology"/>
<keyword evidence="10" id="KW-1133">Transmembrane helix</keyword>
<dbReference type="GO" id="GO:0005524">
    <property type="term" value="F:ATP binding"/>
    <property type="evidence" value="ECO:0007669"/>
    <property type="project" value="UniProtKB-KW"/>
</dbReference>
<dbReference type="InterPro" id="IPR054712">
    <property type="entry name" value="Cas3-like_dom"/>
</dbReference>
<organism evidence="13 14">
    <name type="scientific">Candidatus Hydrogenisulfobacillus filiaventi</name>
    <dbReference type="NCBI Taxonomy" id="2707344"/>
    <lineage>
        <taxon>Bacteria</taxon>
        <taxon>Bacillati</taxon>
        <taxon>Bacillota</taxon>
        <taxon>Clostridia</taxon>
        <taxon>Eubacteriales</taxon>
        <taxon>Clostridiales Family XVII. Incertae Sedis</taxon>
        <taxon>Candidatus Hydrogenisulfobacillus</taxon>
    </lineage>
</organism>
<evidence type="ECO:0000256" key="6">
    <source>
        <dbReference type="ARBA" id="ARBA00022801"/>
    </source>
</evidence>
<feature type="transmembrane region" description="Helical" evidence="10">
    <location>
        <begin position="82"/>
        <end position="104"/>
    </location>
</feature>
<dbReference type="InterPro" id="IPR027417">
    <property type="entry name" value="P-loop_NTPase"/>
</dbReference>
<dbReference type="InterPro" id="IPR011545">
    <property type="entry name" value="DEAD/DEAH_box_helicase_dom"/>
</dbReference>
<keyword evidence="7" id="KW-0347">Helicase</keyword>
<dbReference type="EMBL" id="LR778114">
    <property type="protein sequence ID" value="CAB1127578.1"/>
    <property type="molecule type" value="Genomic_DNA"/>
</dbReference>
<evidence type="ECO:0000313" key="14">
    <source>
        <dbReference type="Proteomes" id="UP000503399"/>
    </source>
</evidence>
<dbReference type="KEGG" id="hfv:R50_0072"/>
<evidence type="ECO:0000256" key="8">
    <source>
        <dbReference type="ARBA" id="ARBA00022840"/>
    </source>
</evidence>
<evidence type="ECO:0000256" key="4">
    <source>
        <dbReference type="ARBA" id="ARBA00022723"/>
    </source>
</evidence>
<dbReference type="GO" id="GO:0003723">
    <property type="term" value="F:RNA binding"/>
    <property type="evidence" value="ECO:0007669"/>
    <property type="project" value="TreeGrafter"/>
</dbReference>
<dbReference type="Pfam" id="PF00270">
    <property type="entry name" value="DEAD"/>
    <property type="match status" value="1"/>
</dbReference>
<dbReference type="GO" id="GO:0016787">
    <property type="term" value="F:hydrolase activity"/>
    <property type="evidence" value="ECO:0007669"/>
    <property type="project" value="UniProtKB-KW"/>
</dbReference>
<dbReference type="InterPro" id="IPR038257">
    <property type="entry name" value="CRISPR-assoc_Cas3_HD_sf"/>
</dbReference>
<dbReference type="PROSITE" id="PS51643">
    <property type="entry name" value="HD_CAS3"/>
    <property type="match status" value="1"/>
</dbReference>
<name>A0A6F8ZCI9_9FIRM</name>
<dbReference type="InterPro" id="IPR006474">
    <property type="entry name" value="Helicase_Cas3_CRISPR-ass_core"/>
</dbReference>
<evidence type="ECO:0000256" key="5">
    <source>
        <dbReference type="ARBA" id="ARBA00022741"/>
    </source>
</evidence>
<feature type="domain" description="HD Cas3-type" evidence="12">
    <location>
        <begin position="24"/>
        <end position="213"/>
    </location>
</feature>
<feature type="domain" description="Helicase ATP-binding" evidence="11">
    <location>
        <begin position="269"/>
        <end position="449"/>
    </location>
</feature>
<dbReference type="Gene3D" id="3.40.50.300">
    <property type="entry name" value="P-loop containing nucleotide triphosphate hydrolases"/>
    <property type="match status" value="2"/>
</dbReference>
<dbReference type="Gene3D" id="1.10.3210.30">
    <property type="match status" value="1"/>
</dbReference>
<reference evidence="13 14" key="1">
    <citation type="submission" date="2020-02" db="EMBL/GenBank/DDBJ databases">
        <authorList>
            <person name="Hogendoorn C."/>
        </authorList>
    </citation>
    <scope>NUCLEOTIDE SEQUENCE [LARGE SCALE GENOMIC DNA]</scope>
    <source>
        <strain evidence="13">R501</strain>
    </source>
</reference>
<evidence type="ECO:0000256" key="2">
    <source>
        <dbReference type="ARBA" id="ARBA00009046"/>
    </source>
</evidence>
<sequence>MVTGHTGSHGGIPFRLCRARPDGADGRPAPLAAHLAAVGQEAEALAPSGQGTFLRWAGYLHDLGKARASWQRRLKAGSGPRVPHAFLGAYVFFALFAGISLPAAQRRLVLWLTRDLACHHGRLDDVTEEQVPWEGGWEASAWKELDWAGIVTFLQQAFPDGPALPDSAATLAARETALRRTWRNWVMTLPSPPDPLRESLPWSAARLVAADRFHAGEVSPMPGMTPEQAAGALSRLRRYLAERAATMTAQGAGAMAERRSRLQETVREGWRQADGPLYLLQAPTGSGKTLLALELALERIARSSEPRRLIYLAPFINLVTDVAQVVRDATGQEVLEHHHLALPDDPSEPVKGGAPAVRPRVETPDGALLVMDAWQAPVVVSTFNQFFRALLPARAQQAMRMVALEKALVVVDEPQTLAAPVWAPLVQGLELLAAQAGAEILLMSATLPPFPGVRLSRPPAVLAEPPPPEAWPARYRLTAQEGAWSVETVAREAVAAARREGATAVILNTVADAVTVYEAISADPGVQAVNLHGAMHPLHKAHQIRRVREMLGDGTGQPERPLVVVSTQVMEAGVDLNFRSLFRARAVLSSMVQAAGRANRHGQAGNPADVRVFDFVREDGSDSRVWVYRNRVYREETDRWLPPGNAWTEIELVTRLASYYRSVFDRSPQTALLDRFRKAASGQWSELAGLEPFEQVPYHRPVFVPVAGPEQDPLQWLDEPTQGLIDYFAIPSLEAIYDRLYDRGFLGGLGPVDRRRFLNLMGKFTVSMPVKTLQILTEWNPEREVQRLVDVRAYSPTTGLGRWVRKEDQGEAIFL</sequence>
<dbReference type="Pfam" id="PF22590">
    <property type="entry name" value="Cas3-like_C_2"/>
    <property type="match status" value="1"/>
</dbReference>
<evidence type="ECO:0000256" key="9">
    <source>
        <dbReference type="ARBA" id="ARBA00023118"/>
    </source>
</evidence>
<protein>
    <submittedName>
        <fullName evidence="13">CRISPR-associated helicase Cas3</fullName>
    </submittedName>
</protein>
<evidence type="ECO:0000256" key="10">
    <source>
        <dbReference type="SAM" id="Phobius"/>
    </source>
</evidence>
<evidence type="ECO:0000313" key="13">
    <source>
        <dbReference type="EMBL" id="CAB1127578.1"/>
    </source>
</evidence>
<dbReference type="GO" id="GO:0051607">
    <property type="term" value="P:defense response to virus"/>
    <property type="evidence" value="ECO:0007669"/>
    <property type="project" value="UniProtKB-KW"/>
</dbReference>
<keyword evidence="14" id="KW-1185">Reference proteome</keyword>
<evidence type="ECO:0000256" key="3">
    <source>
        <dbReference type="ARBA" id="ARBA00022722"/>
    </source>
</evidence>
<keyword evidence="3" id="KW-0540">Nuclease</keyword>
<dbReference type="PANTHER" id="PTHR47963">
    <property type="entry name" value="DEAD-BOX ATP-DEPENDENT RNA HELICASE 47, MITOCHONDRIAL"/>
    <property type="match status" value="1"/>
</dbReference>
<dbReference type="Proteomes" id="UP000503399">
    <property type="component" value="Chromosome"/>
</dbReference>
<keyword evidence="9" id="KW-0051">Antiviral defense</keyword>
<keyword evidence="4" id="KW-0479">Metal-binding</keyword>
<dbReference type="GO" id="GO:0003724">
    <property type="term" value="F:RNA helicase activity"/>
    <property type="evidence" value="ECO:0007669"/>
    <property type="project" value="TreeGrafter"/>
</dbReference>
<dbReference type="InterPro" id="IPR003593">
    <property type="entry name" value="AAA+_ATPase"/>
</dbReference>
<dbReference type="CDD" id="cd09641">
    <property type="entry name" value="Cas3''_I"/>
    <property type="match status" value="1"/>
</dbReference>
<evidence type="ECO:0000256" key="1">
    <source>
        <dbReference type="ARBA" id="ARBA00006847"/>
    </source>
</evidence>
<dbReference type="SUPFAM" id="SSF52540">
    <property type="entry name" value="P-loop containing nucleoside triphosphate hydrolases"/>
    <property type="match status" value="1"/>
</dbReference>
<dbReference type="SMART" id="SM00487">
    <property type="entry name" value="DEXDc"/>
    <property type="match status" value="1"/>
</dbReference>
<dbReference type="PANTHER" id="PTHR47963:SF9">
    <property type="entry name" value="CRISPR-ASSOCIATED ENDONUCLEASE_HELICASE CAS3"/>
    <property type="match status" value="1"/>
</dbReference>
<dbReference type="InterPro" id="IPR001650">
    <property type="entry name" value="Helicase_C-like"/>
</dbReference>
<evidence type="ECO:0000256" key="7">
    <source>
        <dbReference type="ARBA" id="ARBA00022806"/>
    </source>
</evidence>
<comment type="similarity">
    <text evidence="1">In the N-terminal section; belongs to the CRISPR-associated nuclease Cas3-HD family.</text>
</comment>
<dbReference type="SMART" id="SM00490">
    <property type="entry name" value="HELICc"/>
    <property type="match status" value="1"/>
</dbReference>
<keyword evidence="10" id="KW-0472">Membrane</keyword>
<keyword evidence="10" id="KW-0812">Transmembrane</keyword>
<keyword evidence="5" id="KW-0547">Nucleotide-binding</keyword>
<dbReference type="AlphaFoldDB" id="A0A6F8ZCI9"/>
<dbReference type="GO" id="GO:0046872">
    <property type="term" value="F:metal ion binding"/>
    <property type="evidence" value="ECO:0007669"/>
    <property type="project" value="UniProtKB-KW"/>
</dbReference>
<comment type="similarity">
    <text evidence="2">In the central section; belongs to the CRISPR-associated helicase Cas3 family.</text>
</comment>
<dbReference type="GO" id="GO:0004518">
    <property type="term" value="F:nuclease activity"/>
    <property type="evidence" value="ECO:0007669"/>
    <property type="project" value="UniProtKB-KW"/>
</dbReference>
<keyword evidence="8" id="KW-0067">ATP-binding</keyword>
<gene>
    <name evidence="13" type="ORF">R50_0072</name>
</gene>
<evidence type="ECO:0000259" key="11">
    <source>
        <dbReference type="PROSITE" id="PS51192"/>
    </source>
</evidence>
<dbReference type="InterPro" id="IPR050547">
    <property type="entry name" value="DEAD_box_RNA_helicases"/>
</dbReference>
<dbReference type="InterPro" id="IPR006483">
    <property type="entry name" value="CRISPR-assoc_Cas3_HD"/>
</dbReference>
<dbReference type="InterPro" id="IPR014001">
    <property type="entry name" value="Helicase_ATP-bd"/>
</dbReference>